<evidence type="ECO:0000256" key="11">
    <source>
        <dbReference type="SAM" id="SignalP"/>
    </source>
</evidence>
<evidence type="ECO:0000256" key="10">
    <source>
        <dbReference type="SAM" id="Phobius"/>
    </source>
</evidence>
<evidence type="ECO:0000256" key="7">
    <source>
        <dbReference type="ARBA" id="ARBA00037565"/>
    </source>
</evidence>
<feature type="region of interest" description="Disordered" evidence="9">
    <location>
        <begin position="219"/>
        <end position="254"/>
    </location>
</feature>
<dbReference type="EMBL" id="LT795059">
    <property type="protein sequence ID" value="SJX62853.1"/>
    <property type="molecule type" value="Genomic_DNA"/>
</dbReference>
<organism evidence="12 13">
    <name type="scientific">Sporisorium reilianum f. sp. reilianum</name>
    <dbReference type="NCBI Taxonomy" id="72559"/>
    <lineage>
        <taxon>Eukaryota</taxon>
        <taxon>Fungi</taxon>
        <taxon>Dikarya</taxon>
        <taxon>Basidiomycota</taxon>
        <taxon>Ustilaginomycotina</taxon>
        <taxon>Ustilaginomycetes</taxon>
        <taxon>Ustilaginales</taxon>
        <taxon>Ustilaginaceae</taxon>
        <taxon>Sporisorium</taxon>
    </lineage>
</organism>
<feature type="transmembrane region" description="Helical" evidence="10">
    <location>
        <begin position="166"/>
        <end position="184"/>
    </location>
</feature>
<dbReference type="GO" id="GO:0005789">
    <property type="term" value="C:endoplasmic reticulum membrane"/>
    <property type="evidence" value="ECO:0007669"/>
    <property type="project" value="UniProtKB-SubCell"/>
</dbReference>
<evidence type="ECO:0008006" key="14">
    <source>
        <dbReference type="Google" id="ProtNLM"/>
    </source>
</evidence>
<comment type="function">
    <text evidence="7">Is probably involved in a pathway contributing to genomic integrity.</text>
</comment>
<dbReference type="PANTHER" id="PTHR12924">
    <property type="entry name" value="TRANSLOCON-ASSOCIATED PROTEIN, ALPHA SUBUNIT"/>
    <property type="match status" value="1"/>
</dbReference>
<sequence length="254" mass="27943">MRFFTLAASALLALVPAALVAAQAHDTPELGIVTTFPNNPFSIVKNGQANTVVFSVTNPPKEDRLLTLQSITGAFLNPKKEDGQRGRVLRNMTTTTFKSRPLRSVGGRPVQIPFDFVPEFKPQELAVEFSLLVNDEQTGKKHRIHAYRGAVQVIEPPKNWFDLQLISVYIIAIAAIACIVYFLFTSYVMSEEKSAAGGPKKFEKPAVVKETGLQDEWIPEQHLRARKSKGKVAGALSSGDDEPSSPKKRGKGRK</sequence>
<keyword evidence="3 11" id="KW-0732">Signal</keyword>
<proteinExistence type="inferred from homology"/>
<keyword evidence="6 10" id="KW-0472">Membrane</keyword>
<protein>
    <recommendedName>
        <fullName evidence="14">Translocon-associated protein subunit alpha</fullName>
    </recommendedName>
</protein>
<evidence type="ECO:0000256" key="1">
    <source>
        <dbReference type="ARBA" id="ARBA00004115"/>
    </source>
</evidence>
<evidence type="ECO:0000256" key="6">
    <source>
        <dbReference type="ARBA" id="ARBA00023136"/>
    </source>
</evidence>
<keyword evidence="2 10" id="KW-0812">Transmembrane</keyword>
<evidence type="ECO:0000256" key="3">
    <source>
        <dbReference type="ARBA" id="ARBA00022729"/>
    </source>
</evidence>
<feature type="signal peptide" evidence="11">
    <location>
        <begin position="1"/>
        <end position="22"/>
    </location>
</feature>
<keyword evidence="4" id="KW-0256">Endoplasmic reticulum</keyword>
<dbReference type="Proteomes" id="UP000239563">
    <property type="component" value="Chromosome VI"/>
</dbReference>
<comment type="subcellular location">
    <subcellularLocation>
        <location evidence="1">Endoplasmic reticulum membrane</location>
        <topology evidence="1">Single-pass type I membrane protein</topology>
    </subcellularLocation>
</comment>
<feature type="chain" id="PRO_5014990119" description="Translocon-associated protein subunit alpha" evidence="11">
    <location>
        <begin position="23"/>
        <end position="254"/>
    </location>
</feature>
<evidence type="ECO:0000313" key="12">
    <source>
        <dbReference type="EMBL" id="SJX62853.1"/>
    </source>
</evidence>
<dbReference type="InterPro" id="IPR005595">
    <property type="entry name" value="TRAP_alpha"/>
</dbReference>
<dbReference type="AlphaFoldDB" id="A0A2N8UEQ7"/>
<name>A0A2N8UEQ7_9BASI</name>
<gene>
    <name evidence="12" type="ORF">SRS1_13680</name>
</gene>
<dbReference type="PANTHER" id="PTHR12924:SF0">
    <property type="entry name" value="TRANSLOCON-ASSOCIATED PROTEIN SUBUNIT ALPHA"/>
    <property type="match status" value="1"/>
</dbReference>
<evidence type="ECO:0000256" key="8">
    <source>
        <dbReference type="ARBA" id="ARBA00038311"/>
    </source>
</evidence>
<comment type="similarity">
    <text evidence="8">Belongs to the IRC22 family.</text>
</comment>
<evidence type="ECO:0000256" key="5">
    <source>
        <dbReference type="ARBA" id="ARBA00022989"/>
    </source>
</evidence>
<reference evidence="12 13" key="1">
    <citation type="submission" date="2017-02" db="EMBL/GenBank/DDBJ databases">
        <authorList>
            <person name="Peterson S.W."/>
        </authorList>
    </citation>
    <scope>NUCLEOTIDE SEQUENCE [LARGE SCALE GENOMIC DNA]</scope>
    <source>
        <strain evidence="12 13">SRS1_H2-8</strain>
    </source>
</reference>
<evidence type="ECO:0000256" key="2">
    <source>
        <dbReference type="ARBA" id="ARBA00022692"/>
    </source>
</evidence>
<dbReference type="Pfam" id="PF03896">
    <property type="entry name" value="TRAP_alpha"/>
    <property type="match status" value="1"/>
</dbReference>
<accession>A0A2N8UEQ7</accession>
<keyword evidence="5 10" id="KW-1133">Transmembrane helix</keyword>
<evidence type="ECO:0000256" key="4">
    <source>
        <dbReference type="ARBA" id="ARBA00022824"/>
    </source>
</evidence>
<evidence type="ECO:0000256" key="9">
    <source>
        <dbReference type="SAM" id="MobiDB-lite"/>
    </source>
</evidence>
<evidence type="ECO:0000313" key="13">
    <source>
        <dbReference type="Proteomes" id="UP000239563"/>
    </source>
</evidence>